<keyword evidence="4 5" id="KW-0862">Zinc</keyword>
<feature type="domain" description="C3H1-type" evidence="7">
    <location>
        <begin position="336"/>
        <end position="358"/>
    </location>
</feature>
<sequence length="512" mass="56167">MPSENDELLARISQLAGQINRHKTAVASSGSSSRPSQQQQQQQQQASYPTRHQPYPTQHPSHRSYGSNSWAPARGKIGYRSRGRGGGVRMPTHGHRNRTLVLNSSAPASGNSSRGETPTTGTDDETMADANDGNTIPTSASNKATATTVASGSGGNNGGGWVAKRDRHMQLINSSVYGQHLQTRAKAIEQTRQDKLKRKEEREKAKLRNFLQGSKQYGIVNTIGRVKSKPTKVATYQHEIVINGARFKITVDGSKLVKVSEDAKKPTPKSAVVGGVTFYRSKGGNLWRAGVVRRQLRNDQQTKKKIARPCKFFTSTGKCVRGNTCPYIHDPDKVAICPKFLQNNCPDGDSCDLSHIPNPHRVPACLHFLRGNCSNESCKYAHVRVNPSAPICRPFAKEGYCDKGADCLDKHVFECPDFDAKGVCNDKACKLPHIEHAGRRRAAAAAAAAKAKHSDEDGDVSSDEEDEEEEEEEEEQLGSDDVDSDYFSDNEVILQNSDDGHEVSQQADFIRF</sequence>
<feature type="region of interest" description="Disordered" evidence="6">
    <location>
        <begin position="445"/>
        <end position="512"/>
    </location>
</feature>
<dbReference type="Proteomes" id="UP001365542">
    <property type="component" value="Unassembled WGS sequence"/>
</dbReference>
<organism evidence="8 9">
    <name type="scientific">Orbilia ellipsospora</name>
    <dbReference type="NCBI Taxonomy" id="2528407"/>
    <lineage>
        <taxon>Eukaryota</taxon>
        <taxon>Fungi</taxon>
        <taxon>Dikarya</taxon>
        <taxon>Ascomycota</taxon>
        <taxon>Pezizomycotina</taxon>
        <taxon>Orbiliomycetes</taxon>
        <taxon>Orbiliales</taxon>
        <taxon>Orbiliaceae</taxon>
        <taxon>Orbilia</taxon>
    </lineage>
</organism>
<keyword evidence="9" id="KW-1185">Reference proteome</keyword>
<feature type="zinc finger region" description="C3H1-type" evidence="5">
    <location>
        <begin position="386"/>
        <end position="414"/>
    </location>
</feature>
<feature type="zinc finger region" description="C3H1-type" evidence="5">
    <location>
        <begin position="304"/>
        <end position="332"/>
    </location>
</feature>
<dbReference type="EMBL" id="JAVHJO010000004">
    <property type="protein sequence ID" value="KAK6540939.1"/>
    <property type="molecule type" value="Genomic_DNA"/>
</dbReference>
<feature type="domain" description="C3H1-type" evidence="7">
    <location>
        <begin position="359"/>
        <end position="385"/>
    </location>
</feature>
<evidence type="ECO:0000313" key="9">
    <source>
        <dbReference type="Proteomes" id="UP001365542"/>
    </source>
</evidence>
<dbReference type="PANTHER" id="PTHR46156">
    <property type="entry name" value="CCCH ZINGC FINGER"/>
    <property type="match status" value="1"/>
</dbReference>
<evidence type="ECO:0000259" key="7">
    <source>
        <dbReference type="PROSITE" id="PS50103"/>
    </source>
</evidence>
<feature type="compositionally biased region" description="Polar residues" evidence="6">
    <location>
        <begin position="493"/>
        <end position="512"/>
    </location>
</feature>
<dbReference type="Gene3D" id="4.10.1000.10">
    <property type="entry name" value="Zinc finger, CCCH-type"/>
    <property type="match status" value="3"/>
</dbReference>
<feature type="region of interest" description="Disordered" evidence="6">
    <location>
        <begin position="20"/>
        <end position="162"/>
    </location>
</feature>
<gene>
    <name evidence="8" type="ORF">TWF694_008322</name>
</gene>
<feature type="compositionally biased region" description="Polar residues" evidence="6">
    <location>
        <begin position="132"/>
        <end position="150"/>
    </location>
</feature>
<feature type="compositionally biased region" description="Polar residues" evidence="6">
    <location>
        <begin position="55"/>
        <end position="70"/>
    </location>
</feature>
<reference evidence="8 9" key="1">
    <citation type="submission" date="2019-10" db="EMBL/GenBank/DDBJ databases">
        <authorList>
            <person name="Palmer J.M."/>
        </authorList>
    </citation>
    <scope>NUCLEOTIDE SEQUENCE [LARGE SCALE GENOMIC DNA]</scope>
    <source>
        <strain evidence="8 9">TWF694</strain>
    </source>
</reference>
<feature type="zinc finger region" description="C3H1-type" evidence="5">
    <location>
        <begin position="359"/>
        <end position="385"/>
    </location>
</feature>
<dbReference type="PROSITE" id="PS50103">
    <property type="entry name" value="ZF_C3H1"/>
    <property type="match status" value="4"/>
</dbReference>
<dbReference type="GO" id="GO:0005634">
    <property type="term" value="C:nucleus"/>
    <property type="evidence" value="ECO:0007669"/>
    <property type="project" value="TreeGrafter"/>
</dbReference>
<keyword evidence="2" id="KW-0677">Repeat</keyword>
<evidence type="ECO:0000256" key="1">
    <source>
        <dbReference type="ARBA" id="ARBA00022723"/>
    </source>
</evidence>
<dbReference type="InterPro" id="IPR036855">
    <property type="entry name" value="Znf_CCCH_sf"/>
</dbReference>
<feature type="zinc finger region" description="C3H1-type" evidence="5">
    <location>
        <begin position="336"/>
        <end position="358"/>
    </location>
</feature>
<dbReference type="GO" id="GO:0008270">
    <property type="term" value="F:zinc ion binding"/>
    <property type="evidence" value="ECO:0007669"/>
    <property type="project" value="UniProtKB-KW"/>
</dbReference>
<evidence type="ECO:0000256" key="2">
    <source>
        <dbReference type="ARBA" id="ARBA00022737"/>
    </source>
</evidence>
<dbReference type="AlphaFoldDB" id="A0AAV9XFQ4"/>
<evidence type="ECO:0000256" key="6">
    <source>
        <dbReference type="SAM" id="MobiDB-lite"/>
    </source>
</evidence>
<feature type="compositionally biased region" description="Gly residues" evidence="6">
    <location>
        <begin position="152"/>
        <end position="161"/>
    </location>
</feature>
<comment type="caution">
    <text evidence="8">The sequence shown here is derived from an EMBL/GenBank/DDBJ whole genome shotgun (WGS) entry which is preliminary data.</text>
</comment>
<proteinExistence type="predicted"/>
<name>A0AAV9XFQ4_9PEZI</name>
<dbReference type="InterPro" id="IPR000571">
    <property type="entry name" value="Znf_CCCH"/>
</dbReference>
<dbReference type="Pfam" id="PF00642">
    <property type="entry name" value="zf-CCCH"/>
    <property type="match status" value="1"/>
</dbReference>
<dbReference type="SMART" id="SM00356">
    <property type="entry name" value="ZnF_C3H1"/>
    <property type="match status" value="4"/>
</dbReference>
<evidence type="ECO:0000313" key="8">
    <source>
        <dbReference type="EMBL" id="KAK6540939.1"/>
    </source>
</evidence>
<accession>A0AAV9XFQ4</accession>
<evidence type="ECO:0000256" key="5">
    <source>
        <dbReference type="PROSITE-ProRule" id="PRU00723"/>
    </source>
</evidence>
<protein>
    <recommendedName>
        <fullName evidence="7">C3H1-type domain-containing protein</fullName>
    </recommendedName>
</protein>
<feature type="compositionally biased region" description="Low complexity" evidence="6">
    <location>
        <begin position="28"/>
        <end position="47"/>
    </location>
</feature>
<dbReference type="FunFam" id="4.10.1000.10:FF:000035">
    <property type="entry name" value="CCCH zinc finger protein, variant"/>
    <property type="match status" value="1"/>
</dbReference>
<feature type="domain" description="C3H1-type" evidence="7">
    <location>
        <begin position="386"/>
        <end position="414"/>
    </location>
</feature>
<keyword evidence="1 5" id="KW-0479">Metal-binding</keyword>
<keyword evidence="3 5" id="KW-0863">Zinc-finger</keyword>
<feature type="compositionally biased region" description="Polar residues" evidence="6">
    <location>
        <begin position="100"/>
        <end position="114"/>
    </location>
</feature>
<dbReference type="FunFam" id="4.10.1000.10:FF:000022">
    <property type="entry name" value="Zinc finger CCCH domain-containing protein 7"/>
    <property type="match status" value="1"/>
</dbReference>
<feature type="compositionally biased region" description="Acidic residues" evidence="6">
    <location>
        <begin position="456"/>
        <end position="488"/>
    </location>
</feature>
<feature type="domain" description="C3H1-type" evidence="7">
    <location>
        <begin position="304"/>
        <end position="332"/>
    </location>
</feature>
<dbReference type="PANTHER" id="PTHR46156:SF1">
    <property type="entry name" value="ZINC FINGER CCCH DOMAIN-CONTAINING PROTEIN 3"/>
    <property type="match status" value="1"/>
</dbReference>
<dbReference type="SUPFAM" id="SSF90229">
    <property type="entry name" value="CCCH zinc finger"/>
    <property type="match status" value="2"/>
</dbReference>
<evidence type="ECO:0000256" key="4">
    <source>
        <dbReference type="ARBA" id="ARBA00022833"/>
    </source>
</evidence>
<evidence type="ECO:0000256" key="3">
    <source>
        <dbReference type="ARBA" id="ARBA00022771"/>
    </source>
</evidence>